<dbReference type="Gene3D" id="2.40.160.20">
    <property type="match status" value="1"/>
</dbReference>
<gene>
    <name evidence="1" type="ORF">SAMN00777080_3865</name>
</gene>
<name>A0A1W2H8L7_9BACT</name>
<protein>
    <recommendedName>
        <fullName evidence="3">Outer membrane protein beta-barrel domain-containing protein</fullName>
    </recommendedName>
</protein>
<dbReference type="OrthoDB" id="1094316at2"/>
<dbReference type="EMBL" id="LT838813">
    <property type="protein sequence ID" value="SMD45220.1"/>
    <property type="molecule type" value="Genomic_DNA"/>
</dbReference>
<sequence>MKIYYRSFFLAAFTLLSLSVYSQGILIKLNYAPSLPMGSTADFTGNFSGRGYNIEFFRMSDNQKGFGAEIGNSRFFEEVANQTINSGSVAVHGNQFRSISITPLLLQYIFIFNKTGPIRPYVTFGAGLGINTQRIDMGVFVEKIQSNQFTVKPELGMMYELSDYVAVKLSGKYYQSFENSAMNSQSMLGINIGFVMLNFSN</sequence>
<evidence type="ECO:0000313" key="1">
    <source>
        <dbReference type="EMBL" id="SMD45220.1"/>
    </source>
</evidence>
<dbReference type="Proteomes" id="UP000192333">
    <property type="component" value="Chromosome I"/>
</dbReference>
<evidence type="ECO:0008006" key="3">
    <source>
        <dbReference type="Google" id="ProtNLM"/>
    </source>
</evidence>
<dbReference type="RefSeq" id="WP_084121962.1">
    <property type="nucleotide sequence ID" value="NZ_LT838813.1"/>
</dbReference>
<dbReference type="InterPro" id="IPR011250">
    <property type="entry name" value="OMP/PagP_B-barrel"/>
</dbReference>
<proteinExistence type="predicted"/>
<dbReference type="SUPFAM" id="SSF56925">
    <property type="entry name" value="OMPA-like"/>
    <property type="match status" value="1"/>
</dbReference>
<reference evidence="2" key="1">
    <citation type="submission" date="2017-04" db="EMBL/GenBank/DDBJ databases">
        <authorList>
            <person name="Varghese N."/>
            <person name="Submissions S."/>
        </authorList>
    </citation>
    <scope>NUCLEOTIDE SEQUENCE [LARGE SCALE GENOMIC DNA]</scope>
    <source>
        <strain evidence="2">DSM 16537</strain>
    </source>
</reference>
<evidence type="ECO:0000313" key="2">
    <source>
        <dbReference type="Proteomes" id="UP000192333"/>
    </source>
</evidence>
<organism evidence="1 2">
    <name type="scientific">Aquiflexum balticum DSM 16537</name>
    <dbReference type="NCBI Taxonomy" id="758820"/>
    <lineage>
        <taxon>Bacteria</taxon>
        <taxon>Pseudomonadati</taxon>
        <taxon>Bacteroidota</taxon>
        <taxon>Cytophagia</taxon>
        <taxon>Cytophagales</taxon>
        <taxon>Cyclobacteriaceae</taxon>
        <taxon>Aquiflexum</taxon>
    </lineage>
</organism>
<accession>A0A1W2H8L7</accession>
<keyword evidence="2" id="KW-1185">Reference proteome</keyword>
<dbReference type="AlphaFoldDB" id="A0A1W2H8L7"/>
<dbReference type="STRING" id="758820.SAMN00777080_3865"/>